<reference evidence="1 2" key="1">
    <citation type="submission" date="2019-03" db="EMBL/GenBank/DDBJ databases">
        <title>Genome sequence of Sphingomonas sp. 17J27-24.</title>
        <authorList>
            <person name="Kim M."/>
            <person name="Maeng S."/>
            <person name="Sathiyaraj S."/>
        </authorList>
    </citation>
    <scope>NUCLEOTIDE SEQUENCE [LARGE SCALE GENOMIC DNA]</scope>
    <source>
        <strain evidence="1 2">17J27-24</strain>
    </source>
</reference>
<name>A0A4Y8ZPL1_9SPHN</name>
<dbReference type="RefSeq" id="WP_135087058.1">
    <property type="nucleotide sequence ID" value="NZ_SPDV01000021.1"/>
</dbReference>
<accession>A0A4Y8ZPL1</accession>
<proteinExistence type="predicted"/>
<comment type="caution">
    <text evidence="1">The sequence shown here is derived from an EMBL/GenBank/DDBJ whole genome shotgun (WGS) entry which is preliminary data.</text>
</comment>
<dbReference type="PROSITE" id="PS51257">
    <property type="entry name" value="PROKAR_LIPOPROTEIN"/>
    <property type="match status" value="1"/>
</dbReference>
<evidence type="ECO:0000313" key="2">
    <source>
        <dbReference type="Proteomes" id="UP000298213"/>
    </source>
</evidence>
<dbReference type="EMBL" id="SPDV01000021">
    <property type="protein sequence ID" value="TFI57904.1"/>
    <property type="molecule type" value="Genomic_DNA"/>
</dbReference>
<protein>
    <recommendedName>
        <fullName evidence="3">Lipoprotein</fullName>
    </recommendedName>
</protein>
<dbReference type="Proteomes" id="UP000298213">
    <property type="component" value="Unassembled WGS sequence"/>
</dbReference>
<evidence type="ECO:0008006" key="3">
    <source>
        <dbReference type="Google" id="ProtNLM"/>
    </source>
</evidence>
<organism evidence="1 2">
    <name type="scientific">Sphingomonas parva</name>
    <dbReference type="NCBI Taxonomy" id="2555898"/>
    <lineage>
        <taxon>Bacteria</taxon>
        <taxon>Pseudomonadati</taxon>
        <taxon>Pseudomonadota</taxon>
        <taxon>Alphaproteobacteria</taxon>
        <taxon>Sphingomonadales</taxon>
        <taxon>Sphingomonadaceae</taxon>
        <taxon>Sphingomonas</taxon>
    </lineage>
</organism>
<sequence length="134" mass="13697">MSRSLLLVSLCAAAAGCFLPVRETVYSRCEALAATGWTARLEPRAGGGGAVAVAGSITLPSAGYEVTLERGPVERIEPRALQVLVRTRAPDAPAAQAVTQYGVSGVFPYDGEIGAVALRCGDGILAVTQIAPKG</sequence>
<evidence type="ECO:0000313" key="1">
    <source>
        <dbReference type="EMBL" id="TFI57904.1"/>
    </source>
</evidence>
<gene>
    <name evidence="1" type="ORF">E2493_11950</name>
</gene>
<dbReference type="AlphaFoldDB" id="A0A4Y8ZPL1"/>
<keyword evidence="2" id="KW-1185">Reference proteome</keyword>